<feature type="domain" description="AB hydrolase-1" evidence="3">
    <location>
        <begin position="49"/>
        <end position="322"/>
    </location>
</feature>
<evidence type="ECO:0000313" key="4">
    <source>
        <dbReference type="EMBL" id="KAK6543777.1"/>
    </source>
</evidence>
<dbReference type="GO" id="GO:0016787">
    <property type="term" value="F:hydrolase activity"/>
    <property type="evidence" value="ECO:0007669"/>
    <property type="project" value="UniProtKB-KW"/>
</dbReference>
<evidence type="ECO:0000259" key="3">
    <source>
        <dbReference type="Pfam" id="PF00561"/>
    </source>
</evidence>
<dbReference type="InterPro" id="IPR000073">
    <property type="entry name" value="AB_hydrolase_1"/>
</dbReference>
<name>A0AAV9XQC0_9PEZI</name>
<keyword evidence="1" id="KW-0378">Hydrolase</keyword>
<dbReference type="InterPro" id="IPR029058">
    <property type="entry name" value="AB_hydrolase_fold"/>
</dbReference>
<dbReference type="PRINTS" id="PR00412">
    <property type="entry name" value="EPOXHYDRLASE"/>
</dbReference>
<organism evidence="4 5">
    <name type="scientific">Orbilia ellipsospora</name>
    <dbReference type="NCBI Taxonomy" id="2528407"/>
    <lineage>
        <taxon>Eukaryota</taxon>
        <taxon>Fungi</taxon>
        <taxon>Dikarya</taxon>
        <taxon>Ascomycota</taxon>
        <taxon>Pezizomycotina</taxon>
        <taxon>Orbiliomycetes</taxon>
        <taxon>Orbiliales</taxon>
        <taxon>Orbiliaceae</taxon>
        <taxon>Orbilia</taxon>
    </lineage>
</organism>
<dbReference type="AlphaFoldDB" id="A0AAV9XQC0"/>
<dbReference type="Pfam" id="PF00561">
    <property type="entry name" value="Abhydrolase_1"/>
    <property type="match status" value="1"/>
</dbReference>
<evidence type="ECO:0000256" key="2">
    <source>
        <dbReference type="ARBA" id="ARBA00038334"/>
    </source>
</evidence>
<dbReference type="InterPro" id="IPR000639">
    <property type="entry name" value="Epox_hydrolase-like"/>
</dbReference>
<proteinExistence type="inferred from homology"/>
<reference evidence="4 5" key="1">
    <citation type="submission" date="2019-10" db="EMBL/GenBank/DDBJ databases">
        <authorList>
            <person name="Palmer J.M."/>
        </authorList>
    </citation>
    <scope>NUCLEOTIDE SEQUENCE [LARGE SCALE GENOMIC DNA]</scope>
    <source>
        <strain evidence="4 5">TWF694</strain>
    </source>
</reference>
<comment type="caution">
    <text evidence="4">The sequence shown here is derived from an EMBL/GenBank/DDBJ whole genome shotgun (WGS) entry which is preliminary data.</text>
</comment>
<dbReference type="Gene3D" id="3.40.50.1820">
    <property type="entry name" value="alpha/beta hydrolase"/>
    <property type="match status" value="1"/>
</dbReference>
<accession>A0AAV9XQC0</accession>
<dbReference type="EMBL" id="JAVHJO010000001">
    <property type="protein sequence ID" value="KAK6543777.1"/>
    <property type="molecule type" value="Genomic_DNA"/>
</dbReference>
<keyword evidence="5" id="KW-1185">Reference proteome</keyword>
<sequence length="346" mass="39125">MSTPRVPVRSVRPIHPTSDDRVKHAHANVNGVKLHYVIGEPKSGNPRGTVLCIHGFPDMWYTWRYQIPILLEMNLRVIAPDCLGYGGTSAPSSPEEFYSLKHNADTLAALLSSLSIPTVTLLAHDWGSMIAWRLYNYHPHLISHIISLCVPYDPPHSNTPYLPLTDVVKKLPNFTYQIALADPQTLEDISKDKNEVRRFLKAMYRGIGDGRGKAPGINVEKGMMDAVGDMPRGWIIGEEELEWYVDTFWGVGMHGPLAYYKNRRRNWEDEQQLRDQMVHVPVLFIGATKDAALPPSMAAGQKRYIPGLTSKLVEASHWMVWEQTDEVNGILKEWFETVVFSAKAKL</sequence>
<comment type="similarity">
    <text evidence="2">Belongs to the AB hydrolase superfamily. Epoxide hydrolase family.</text>
</comment>
<gene>
    <name evidence="4" type="ORF">TWF694_000509</name>
</gene>
<evidence type="ECO:0000313" key="5">
    <source>
        <dbReference type="Proteomes" id="UP001365542"/>
    </source>
</evidence>
<dbReference type="SUPFAM" id="SSF53474">
    <property type="entry name" value="alpha/beta-Hydrolases"/>
    <property type="match status" value="1"/>
</dbReference>
<protein>
    <recommendedName>
        <fullName evidence="3">AB hydrolase-1 domain-containing protein</fullName>
    </recommendedName>
</protein>
<dbReference type="PANTHER" id="PTHR43329">
    <property type="entry name" value="EPOXIDE HYDROLASE"/>
    <property type="match status" value="1"/>
</dbReference>
<evidence type="ECO:0000256" key="1">
    <source>
        <dbReference type="ARBA" id="ARBA00022801"/>
    </source>
</evidence>
<dbReference type="Proteomes" id="UP001365542">
    <property type="component" value="Unassembled WGS sequence"/>
</dbReference>